<dbReference type="EMBL" id="AP027731">
    <property type="protein sequence ID" value="BDZ44534.1"/>
    <property type="molecule type" value="Genomic_DNA"/>
</dbReference>
<evidence type="ECO:0000313" key="9">
    <source>
        <dbReference type="Proteomes" id="UP001321498"/>
    </source>
</evidence>
<evidence type="ECO:0000256" key="2">
    <source>
        <dbReference type="ARBA" id="ARBA00022448"/>
    </source>
</evidence>
<dbReference type="SUPFAM" id="SSF161098">
    <property type="entry name" value="MetI-like"/>
    <property type="match status" value="1"/>
</dbReference>
<keyword evidence="9" id="KW-1185">Reference proteome</keyword>
<evidence type="ECO:0000256" key="5">
    <source>
        <dbReference type="ARBA" id="ARBA00022989"/>
    </source>
</evidence>
<keyword evidence="5 7" id="KW-1133">Transmembrane helix</keyword>
<protein>
    <submittedName>
        <fullName evidence="8">Uncharacterized protein</fullName>
    </submittedName>
</protein>
<dbReference type="PANTHER" id="PTHR32243">
    <property type="entry name" value="MALTOSE TRANSPORT SYSTEM PERMEASE-RELATED"/>
    <property type="match status" value="1"/>
</dbReference>
<dbReference type="PANTHER" id="PTHR32243:SF18">
    <property type="entry name" value="INNER MEMBRANE ABC TRANSPORTER PERMEASE PROTEIN YCJP"/>
    <property type="match status" value="1"/>
</dbReference>
<dbReference type="InterPro" id="IPR035906">
    <property type="entry name" value="MetI-like_sf"/>
</dbReference>
<evidence type="ECO:0000256" key="6">
    <source>
        <dbReference type="ARBA" id="ARBA00023136"/>
    </source>
</evidence>
<keyword evidence="2" id="KW-0813">Transport</keyword>
<evidence type="ECO:0000313" key="8">
    <source>
        <dbReference type="EMBL" id="BDZ44534.1"/>
    </source>
</evidence>
<evidence type="ECO:0000256" key="7">
    <source>
        <dbReference type="SAM" id="Phobius"/>
    </source>
</evidence>
<name>A0ABM8G8M5_9MICO</name>
<dbReference type="Proteomes" id="UP001321498">
    <property type="component" value="Chromosome"/>
</dbReference>
<dbReference type="Gene3D" id="1.10.3720.10">
    <property type="entry name" value="MetI-like"/>
    <property type="match status" value="1"/>
</dbReference>
<evidence type="ECO:0000256" key="3">
    <source>
        <dbReference type="ARBA" id="ARBA00022475"/>
    </source>
</evidence>
<comment type="subcellular location">
    <subcellularLocation>
        <location evidence="1">Cell membrane</location>
        <topology evidence="1">Multi-pass membrane protein</topology>
    </subcellularLocation>
</comment>
<gene>
    <name evidence="8" type="ORF">GCM10025866_04430</name>
</gene>
<evidence type="ECO:0000256" key="1">
    <source>
        <dbReference type="ARBA" id="ARBA00004651"/>
    </source>
</evidence>
<evidence type="ECO:0000256" key="4">
    <source>
        <dbReference type="ARBA" id="ARBA00022692"/>
    </source>
</evidence>
<reference evidence="9" key="1">
    <citation type="journal article" date="2019" name="Int. J. Syst. Evol. Microbiol.">
        <title>The Global Catalogue of Microorganisms (GCM) 10K type strain sequencing project: providing services to taxonomists for standard genome sequencing and annotation.</title>
        <authorList>
            <consortium name="The Broad Institute Genomics Platform"/>
            <consortium name="The Broad Institute Genome Sequencing Center for Infectious Disease"/>
            <person name="Wu L."/>
            <person name="Ma J."/>
        </authorList>
    </citation>
    <scope>NUCLEOTIDE SEQUENCE [LARGE SCALE GENOMIC DNA]</scope>
    <source>
        <strain evidence="9">NBRC 108725</strain>
    </source>
</reference>
<accession>A0ABM8G8M5</accession>
<keyword evidence="6 7" id="KW-0472">Membrane</keyword>
<keyword evidence="3" id="KW-1003">Cell membrane</keyword>
<sequence length="70" mass="7511">MGEFVFGLTLATKQEFQPVTVTLNSFIGQYGTQWGPLMAASTIVAIPIVIVFVIFQRYITGGLAAGSVKD</sequence>
<proteinExistence type="predicted"/>
<organism evidence="8 9">
    <name type="scientific">Naasia aerilata</name>
    <dbReference type="NCBI Taxonomy" id="1162966"/>
    <lineage>
        <taxon>Bacteria</taxon>
        <taxon>Bacillati</taxon>
        <taxon>Actinomycetota</taxon>
        <taxon>Actinomycetes</taxon>
        <taxon>Micrococcales</taxon>
        <taxon>Microbacteriaceae</taxon>
        <taxon>Naasia</taxon>
    </lineage>
</organism>
<dbReference type="InterPro" id="IPR050901">
    <property type="entry name" value="BP-dep_ABC_trans_perm"/>
</dbReference>
<feature type="transmembrane region" description="Helical" evidence="7">
    <location>
        <begin position="34"/>
        <end position="55"/>
    </location>
</feature>
<keyword evidence="4 7" id="KW-0812">Transmembrane</keyword>